<organism evidence="2 3">
    <name type="scientific">Sphingomonas colocasiae</name>
    <dbReference type="NCBI Taxonomy" id="1848973"/>
    <lineage>
        <taxon>Bacteria</taxon>
        <taxon>Pseudomonadati</taxon>
        <taxon>Pseudomonadota</taxon>
        <taxon>Alphaproteobacteria</taxon>
        <taxon>Sphingomonadales</taxon>
        <taxon>Sphingomonadaceae</taxon>
        <taxon>Sphingomonas</taxon>
    </lineage>
</organism>
<dbReference type="Pfam" id="PF01244">
    <property type="entry name" value="Peptidase_M19"/>
    <property type="match status" value="1"/>
</dbReference>
<name>A0ABS7PSS0_9SPHN</name>
<dbReference type="SUPFAM" id="SSF51556">
    <property type="entry name" value="Metallo-dependent hydrolases"/>
    <property type="match status" value="1"/>
</dbReference>
<comment type="caution">
    <text evidence="2">The sequence shown here is derived from an EMBL/GenBank/DDBJ whole genome shotgun (WGS) entry which is preliminary data.</text>
</comment>
<keyword evidence="3" id="KW-1185">Reference proteome</keyword>
<dbReference type="InterPro" id="IPR006311">
    <property type="entry name" value="TAT_signal"/>
</dbReference>
<dbReference type="InterPro" id="IPR032466">
    <property type="entry name" value="Metal_Hydrolase"/>
</dbReference>
<reference evidence="2 3" key="1">
    <citation type="submission" date="2021-08" db="EMBL/GenBank/DDBJ databases">
        <authorList>
            <person name="Tuo L."/>
        </authorList>
    </citation>
    <scope>NUCLEOTIDE SEQUENCE [LARGE SCALE GENOMIC DNA]</scope>
    <source>
        <strain evidence="2 3">JCM 31229</strain>
    </source>
</reference>
<gene>
    <name evidence="2" type="ORF">K7G82_18945</name>
</gene>
<accession>A0ABS7PSS0</accession>
<protein>
    <submittedName>
        <fullName evidence="2">Dipeptidase</fullName>
    </submittedName>
</protein>
<dbReference type="PANTHER" id="PTHR10443:SF12">
    <property type="entry name" value="DIPEPTIDASE"/>
    <property type="match status" value="1"/>
</dbReference>
<dbReference type="InterPro" id="IPR008257">
    <property type="entry name" value="Pept_M19"/>
</dbReference>
<dbReference type="Gene3D" id="3.20.20.140">
    <property type="entry name" value="Metal-dependent hydrolases"/>
    <property type="match status" value="1"/>
</dbReference>
<dbReference type="PROSITE" id="PS51365">
    <property type="entry name" value="RENAL_DIPEPTIDASE_2"/>
    <property type="match status" value="1"/>
</dbReference>
<keyword evidence="1" id="KW-0732">Signal</keyword>
<evidence type="ECO:0000313" key="3">
    <source>
        <dbReference type="Proteomes" id="UP000706039"/>
    </source>
</evidence>
<sequence>MTQDRRHFLIGSATAAAVAAGAASMAQARSAAGASGGGVFVNSLGTLFGFDAPPPPPGSKPLIVESRPEMVTDSAVRDTLAAGISAVNITLGHVAGDIDPFEHSVADIGRWNRILQQRSGQLLHVLKADDIVRAKREGKLGVIYGCQNSTMLGDKVERVDLFADLGLRVFQLTYNAPTAVGDGSIAPENRPLSAFGRSVVEKLAERRLLCDLSHSGQKTCLDAIRHSPRPVAITHSGCRALVDVPRNKTDEELRLVAERGGYVGIYFMPFLTHSGPARAEHVAQHIEHAIKICGEDHVGIGTDGPMSPVPNMKEYLETQRQYIAQRRSQGIAAPGEKEDAPFFVIDLQGPSQYRDLARLLRSRGHSQARVDKILGQNFLRVAREVWG</sequence>
<dbReference type="PANTHER" id="PTHR10443">
    <property type="entry name" value="MICROSOMAL DIPEPTIDASE"/>
    <property type="match status" value="1"/>
</dbReference>
<dbReference type="Proteomes" id="UP000706039">
    <property type="component" value="Unassembled WGS sequence"/>
</dbReference>
<feature type="signal peptide" evidence="1">
    <location>
        <begin position="1"/>
        <end position="28"/>
    </location>
</feature>
<evidence type="ECO:0000256" key="1">
    <source>
        <dbReference type="SAM" id="SignalP"/>
    </source>
</evidence>
<dbReference type="PROSITE" id="PS51318">
    <property type="entry name" value="TAT"/>
    <property type="match status" value="1"/>
</dbReference>
<evidence type="ECO:0000313" key="2">
    <source>
        <dbReference type="EMBL" id="MBY8824390.1"/>
    </source>
</evidence>
<feature type="chain" id="PRO_5046977481" evidence="1">
    <location>
        <begin position="29"/>
        <end position="387"/>
    </location>
</feature>
<dbReference type="RefSeq" id="WP_222991502.1">
    <property type="nucleotide sequence ID" value="NZ_JAINVV010000009.1"/>
</dbReference>
<proteinExistence type="predicted"/>
<dbReference type="EMBL" id="JAINVV010000009">
    <property type="protein sequence ID" value="MBY8824390.1"/>
    <property type="molecule type" value="Genomic_DNA"/>
</dbReference>